<dbReference type="Proteomes" id="UP000030652">
    <property type="component" value="Unassembled WGS sequence"/>
</dbReference>
<accession>A0A0B0ESX3</accession>
<comment type="caution">
    <text evidence="1">The sequence shown here is derived from an EMBL/GenBank/DDBJ whole genome shotgun (WGS) entry which is preliminary data.</text>
</comment>
<organism evidence="1 2">
    <name type="scientific">Candidatus Scalindua brodae</name>
    <dbReference type="NCBI Taxonomy" id="237368"/>
    <lineage>
        <taxon>Bacteria</taxon>
        <taxon>Pseudomonadati</taxon>
        <taxon>Planctomycetota</taxon>
        <taxon>Candidatus Brocadiia</taxon>
        <taxon>Candidatus Brocadiales</taxon>
        <taxon>Candidatus Scalinduaceae</taxon>
        <taxon>Candidatus Scalindua</taxon>
    </lineage>
</organism>
<name>A0A0B0ESX3_9BACT</name>
<protein>
    <recommendedName>
        <fullName evidence="3">YcfA-like protein</fullName>
    </recommendedName>
</protein>
<proteinExistence type="predicted"/>
<dbReference type="eggNOG" id="COG1724">
    <property type="taxonomic scope" value="Bacteria"/>
</dbReference>
<dbReference type="SUPFAM" id="SSF54786">
    <property type="entry name" value="YcfA/nrd intein domain"/>
    <property type="match status" value="1"/>
</dbReference>
<dbReference type="EMBL" id="JRYO01000036">
    <property type="protein sequence ID" value="KHE93775.1"/>
    <property type="molecule type" value="Genomic_DNA"/>
</dbReference>
<evidence type="ECO:0000313" key="1">
    <source>
        <dbReference type="EMBL" id="KHE93775.1"/>
    </source>
</evidence>
<dbReference type="AlphaFoldDB" id="A0A0B0ESX3"/>
<evidence type="ECO:0008006" key="3">
    <source>
        <dbReference type="Google" id="ProtNLM"/>
    </source>
</evidence>
<evidence type="ECO:0000313" key="2">
    <source>
        <dbReference type="Proteomes" id="UP000030652"/>
    </source>
</evidence>
<reference evidence="1 2" key="1">
    <citation type="submission" date="2014-10" db="EMBL/GenBank/DDBJ databases">
        <title>Draft genome of anammox bacterium scalindua brodae, obtained using differential coverage binning of sequence data from two enrichment reactors.</title>
        <authorList>
            <person name="Speth D.R."/>
            <person name="Russ L."/>
            <person name="Kartal B."/>
            <person name="Op den Camp H.J."/>
            <person name="Dutilh B.E."/>
            <person name="Jetten M.S."/>
        </authorList>
    </citation>
    <scope>NUCLEOTIDE SEQUENCE [LARGE SCALE GENOMIC DNA]</scope>
    <source>
        <strain evidence="1">RU1</strain>
    </source>
</reference>
<gene>
    <name evidence="1" type="ORF">SCABRO_00452</name>
</gene>
<sequence>MGKYDKLLHKILSGTSDSNIRFSELCQLLCRLDFIERINGDHHILTKDGINEIINIQPKKGKSKPYQVKQIRNLILKYKLGDITNE</sequence>